<proteinExistence type="predicted"/>
<protein>
    <submittedName>
        <fullName evidence="5">AraC family transcriptional regulator</fullName>
    </submittedName>
</protein>
<dbReference type="SUPFAM" id="SSF46689">
    <property type="entry name" value="Homeodomain-like"/>
    <property type="match status" value="2"/>
</dbReference>
<evidence type="ECO:0000256" key="1">
    <source>
        <dbReference type="ARBA" id="ARBA00023015"/>
    </source>
</evidence>
<gene>
    <name evidence="5" type="ORF">ABVT11_12715</name>
</gene>
<evidence type="ECO:0000256" key="3">
    <source>
        <dbReference type="ARBA" id="ARBA00023163"/>
    </source>
</evidence>
<evidence type="ECO:0000256" key="2">
    <source>
        <dbReference type="ARBA" id="ARBA00023125"/>
    </source>
</evidence>
<dbReference type="EMBL" id="JBEWLZ010000006">
    <property type="protein sequence ID" value="MET1490691.1"/>
    <property type="molecule type" value="Genomic_DNA"/>
</dbReference>
<keyword evidence="2" id="KW-0238">DNA-binding</keyword>
<evidence type="ECO:0000313" key="6">
    <source>
        <dbReference type="Proteomes" id="UP001548590"/>
    </source>
</evidence>
<dbReference type="PROSITE" id="PS01124">
    <property type="entry name" value="HTH_ARAC_FAMILY_2"/>
    <property type="match status" value="1"/>
</dbReference>
<dbReference type="InterPro" id="IPR050204">
    <property type="entry name" value="AraC_XylS_family_regulators"/>
</dbReference>
<dbReference type="Pfam" id="PF12833">
    <property type="entry name" value="HTH_18"/>
    <property type="match status" value="1"/>
</dbReference>
<comment type="caution">
    <text evidence="5">The sequence shown here is derived from an EMBL/GenBank/DDBJ whole genome shotgun (WGS) entry which is preliminary data.</text>
</comment>
<dbReference type="Proteomes" id="UP001548590">
    <property type="component" value="Unassembled WGS sequence"/>
</dbReference>
<keyword evidence="3" id="KW-0804">Transcription</keyword>
<keyword evidence="6" id="KW-1185">Reference proteome</keyword>
<keyword evidence="1" id="KW-0805">Transcription regulation</keyword>
<name>A0ABV2CRZ5_9RHOO</name>
<dbReference type="RefSeq" id="WP_345927514.1">
    <property type="nucleotide sequence ID" value="NZ_JBDIVF010000004.1"/>
</dbReference>
<accession>A0ABV2CRZ5</accession>
<dbReference type="InterPro" id="IPR018060">
    <property type="entry name" value="HTH_AraC"/>
</dbReference>
<feature type="domain" description="HTH araC/xylS-type" evidence="4">
    <location>
        <begin position="16"/>
        <end position="115"/>
    </location>
</feature>
<dbReference type="Gene3D" id="1.10.10.60">
    <property type="entry name" value="Homeodomain-like"/>
    <property type="match status" value="1"/>
</dbReference>
<dbReference type="InterPro" id="IPR009057">
    <property type="entry name" value="Homeodomain-like_sf"/>
</dbReference>
<dbReference type="InterPro" id="IPR018062">
    <property type="entry name" value="HTH_AraC-typ_CS"/>
</dbReference>
<dbReference type="PANTHER" id="PTHR46796">
    <property type="entry name" value="HTH-TYPE TRANSCRIPTIONAL ACTIVATOR RHAS-RELATED"/>
    <property type="match status" value="1"/>
</dbReference>
<dbReference type="SMART" id="SM00342">
    <property type="entry name" value="HTH_ARAC"/>
    <property type="match status" value="1"/>
</dbReference>
<evidence type="ECO:0000313" key="5">
    <source>
        <dbReference type="EMBL" id="MET1490691.1"/>
    </source>
</evidence>
<evidence type="ECO:0000259" key="4">
    <source>
        <dbReference type="PROSITE" id="PS01124"/>
    </source>
</evidence>
<sequence>MATNIEACARRLKRLRKVANHVDANLDKSLSLDDLADIAHLSRFHFERVFADYSGETPVARVRRLRLEVARRRIEAGQAGSMLDLAFDSGYGSAEAFSRAFSACHGLPPSRVRPKERQPTPIRIERIGSVPIQFVPFKGQLGSSIAPFDELRAHALIAGIPRERRKGWCVQFSGDLGKTAGEVELQAALLSERLGQKVPGLHEGYLPAGDYAVLRVEGSFAAPDEAELACRVEHDTGRRLLAGAPRLRCFNNACYLPADFERQFDLYLPLSA</sequence>
<dbReference type="PROSITE" id="PS00041">
    <property type="entry name" value="HTH_ARAC_FAMILY_1"/>
    <property type="match status" value="1"/>
</dbReference>
<reference evidence="5 6" key="1">
    <citation type="submission" date="2024-07" db="EMBL/GenBank/DDBJ databases">
        <title>Uliginosibacterium paludis KCTC:42655.</title>
        <authorList>
            <person name="Kim M.K."/>
        </authorList>
    </citation>
    <scope>NUCLEOTIDE SEQUENCE [LARGE SCALE GENOMIC DNA]</scope>
    <source>
        <strain evidence="5 6">KCTC 42655</strain>
    </source>
</reference>
<organism evidence="5 6">
    <name type="scientific">Uliginosibacterium paludis</name>
    <dbReference type="NCBI Taxonomy" id="1615952"/>
    <lineage>
        <taxon>Bacteria</taxon>
        <taxon>Pseudomonadati</taxon>
        <taxon>Pseudomonadota</taxon>
        <taxon>Betaproteobacteria</taxon>
        <taxon>Rhodocyclales</taxon>
        <taxon>Zoogloeaceae</taxon>
        <taxon>Uliginosibacterium</taxon>
    </lineage>
</organism>